<dbReference type="SUPFAM" id="SSF103511">
    <property type="entry name" value="Chlorophyll a-b binding protein"/>
    <property type="match status" value="1"/>
</dbReference>
<keyword evidence="1" id="KW-0472">Membrane</keyword>
<feature type="transmembrane region" description="Helical" evidence="1">
    <location>
        <begin position="40"/>
        <end position="59"/>
    </location>
</feature>
<organism evidence="2 3">
    <name type="scientific">uncultured phage MedDCM-OCT-S08-C41</name>
    <dbReference type="NCBI Taxonomy" id="743578"/>
    <lineage>
        <taxon>Viruses</taxon>
        <taxon>Duplodnaviria</taxon>
        <taxon>Heunggongvirae</taxon>
        <taxon>Uroviricota</taxon>
        <taxon>Caudoviricetes</taxon>
        <taxon>Autographivirales</taxon>
        <taxon>Powvirus</taxon>
        <taxon>Powvirus S08C41</taxon>
    </lineage>
</organism>
<protein>
    <recommendedName>
        <fullName evidence="4">High light inducible protein</fullName>
    </recommendedName>
</protein>
<evidence type="ECO:0000313" key="3">
    <source>
        <dbReference type="Proteomes" id="UP000515342"/>
    </source>
</evidence>
<dbReference type="Proteomes" id="UP000515342">
    <property type="component" value="Segment"/>
</dbReference>
<dbReference type="GeneID" id="54998885"/>
<evidence type="ECO:0000313" key="2">
    <source>
        <dbReference type="EMBL" id="ADD95485.1"/>
    </source>
</evidence>
<keyword evidence="1" id="KW-0812">Transmembrane</keyword>
<dbReference type="KEGG" id="vg:54998885"/>
<sequence>MTVINEDGGRTNIYAIEPPITLIDVRDLHNENAEKLNGRLAMLGVMAALGAYALTGQIIPGVW</sequence>
<proteinExistence type="predicted"/>
<dbReference type="EMBL" id="GU943073">
    <property type="protein sequence ID" value="ADD95485.1"/>
    <property type="molecule type" value="Genomic_DNA"/>
</dbReference>
<keyword evidence="1" id="KW-1133">Transmembrane helix</keyword>
<evidence type="ECO:0008006" key="4">
    <source>
        <dbReference type="Google" id="ProtNLM"/>
    </source>
</evidence>
<name>D6PID4_9CAUD</name>
<accession>D6PID4</accession>
<evidence type="ECO:0000256" key="1">
    <source>
        <dbReference type="SAM" id="Phobius"/>
    </source>
</evidence>
<dbReference type="RefSeq" id="YP_009807991.1">
    <property type="nucleotide sequence ID" value="NC_048034.1"/>
</dbReference>
<reference evidence="2 3" key="1">
    <citation type="journal article" date="2010" name="ISME J.">
        <title>Metagenome of the Mediterranean deep chlorophyll maximum studied by direct and fosmid library 454 pyrosequencing.</title>
        <authorList>
            <person name="Ghai R."/>
            <person name="Martin-Cuadrado A.B."/>
            <person name="Molto A.G."/>
            <person name="Heredia I.G."/>
            <person name="Cabrera R."/>
            <person name="Martin J."/>
            <person name="Verdu M."/>
            <person name="Deschamps P."/>
            <person name="Moreira D."/>
            <person name="Lopez-Garcia P."/>
            <person name="Mira A."/>
            <person name="Rodriguez-Valera F."/>
        </authorList>
    </citation>
    <scope>NUCLEOTIDE SEQUENCE [LARGE SCALE GENOMIC DNA]</scope>
</reference>
<keyword evidence="3" id="KW-1185">Reference proteome</keyword>